<accession>A0ABW2B9U4</accession>
<sequence length="286" mass="29727">MSHPVKGIDHCFALVQDLDKAAEQFAALGFTLSPRGLHSEAKGSANYTIMFPDDYFELLGLLRATPLNAARGKALEEQGQGLHAIACRIGTAEAAASQLAELGIGTHGLGSFERPVPLPDGGSAIAAFSTVVFDAAEVPFGSVFMCQHKTPETVWLPELLTHANTACGLDAILALSEDPEADGRRFARLWADGAVSPTNGGVTVSTGDNSAPLVLLKRDEMQARYPGVDMSLTPKGAFAALRVKVADPSAAKQCLKDAGITPISTSSGLAVAPQDASGVIVEFVSA</sequence>
<dbReference type="SUPFAM" id="SSF54593">
    <property type="entry name" value="Glyoxalase/Bleomycin resistance protein/Dihydroxybiphenyl dioxygenase"/>
    <property type="match status" value="1"/>
</dbReference>
<proteinExistence type="predicted"/>
<protein>
    <submittedName>
        <fullName evidence="2">VOC family protein</fullName>
    </submittedName>
</protein>
<evidence type="ECO:0000313" key="3">
    <source>
        <dbReference type="Proteomes" id="UP001596353"/>
    </source>
</evidence>
<name>A0ABW2B9U4_9RHOB</name>
<dbReference type="EMBL" id="JBHSWG010000003">
    <property type="protein sequence ID" value="MFC6762001.1"/>
    <property type="molecule type" value="Genomic_DNA"/>
</dbReference>
<keyword evidence="3" id="KW-1185">Reference proteome</keyword>
<reference evidence="3" key="1">
    <citation type="journal article" date="2019" name="Int. J. Syst. Evol. Microbiol.">
        <title>The Global Catalogue of Microorganisms (GCM) 10K type strain sequencing project: providing services to taxonomists for standard genome sequencing and annotation.</title>
        <authorList>
            <consortium name="The Broad Institute Genomics Platform"/>
            <consortium name="The Broad Institute Genome Sequencing Center for Infectious Disease"/>
            <person name="Wu L."/>
            <person name="Ma J."/>
        </authorList>
    </citation>
    <scope>NUCLEOTIDE SEQUENCE [LARGE SCALE GENOMIC DNA]</scope>
    <source>
        <strain evidence="3">CCUG 66188</strain>
    </source>
</reference>
<dbReference type="Pfam" id="PF13468">
    <property type="entry name" value="Glyoxalase_3"/>
    <property type="match status" value="1"/>
</dbReference>
<comment type="caution">
    <text evidence="2">The sequence shown here is derived from an EMBL/GenBank/DDBJ whole genome shotgun (WGS) entry which is preliminary data.</text>
</comment>
<organism evidence="2 3">
    <name type="scientific">Sulfitobacter porphyrae</name>
    <dbReference type="NCBI Taxonomy" id="1246864"/>
    <lineage>
        <taxon>Bacteria</taxon>
        <taxon>Pseudomonadati</taxon>
        <taxon>Pseudomonadota</taxon>
        <taxon>Alphaproteobacteria</taxon>
        <taxon>Rhodobacterales</taxon>
        <taxon>Roseobacteraceae</taxon>
        <taxon>Sulfitobacter</taxon>
    </lineage>
</organism>
<dbReference type="InterPro" id="IPR029068">
    <property type="entry name" value="Glyas_Bleomycin-R_OHBP_Dase"/>
</dbReference>
<dbReference type="Proteomes" id="UP001596353">
    <property type="component" value="Unassembled WGS sequence"/>
</dbReference>
<feature type="domain" description="Glyoxalase-like" evidence="1">
    <location>
        <begin position="8"/>
        <end position="188"/>
    </location>
</feature>
<dbReference type="PANTHER" id="PTHR40265">
    <property type="entry name" value="BLL2707 PROTEIN"/>
    <property type="match status" value="1"/>
</dbReference>
<dbReference type="Gene3D" id="3.10.180.10">
    <property type="entry name" value="2,3-Dihydroxybiphenyl 1,2-Dioxygenase, domain 1"/>
    <property type="match status" value="1"/>
</dbReference>
<dbReference type="PANTHER" id="PTHR40265:SF1">
    <property type="entry name" value="GLYOXALASE-LIKE DOMAIN-CONTAINING PROTEIN"/>
    <property type="match status" value="1"/>
</dbReference>
<evidence type="ECO:0000259" key="1">
    <source>
        <dbReference type="Pfam" id="PF13468"/>
    </source>
</evidence>
<evidence type="ECO:0000313" key="2">
    <source>
        <dbReference type="EMBL" id="MFC6762001.1"/>
    </source>
</evidence>
<dbReference type="InterPro" id="IPR025870">
    <property type="entry name" value="Glyoxalase-like_dom"/>
</dbReference>
<gene>
    <name evidence="2" type="ORF">ACFQFQ_24855</name>
</gene>